<proteinExistence type="predicted"/>
<dbReference type="Pfam" id="PF14551">
    <property type="entry name" value="MCM_N"/>
    <property type="match status" value="1"/>
</dbReference>
<dbReference type="GO" id="GO:0003697">
    <property type="term" value="F:single-stranded DNA binding"/>
    <property type="evidence" value="ECO:0007669"/>
    <property type="project" value="TreeGrafter"/>
</dbReference>
<feature type="domain" description="MCM N-terminal" evidence="2">
    <location>
        <begin position="84"/>
        <end position="148"/>
    </location>
</feature>
<reference evidence="3 4" key="1">
    <citation type="journal article" date="2021" name="Commun. Biol.">
        <title>The genome of Shorea leprosula (Dipterocarpaceae) highlights the ecological relevance of drought in aseasonal tropical rainforests.</title>
        <authorList>
            <person name="Ng K.K.S."/>
            <person name="Kobayashi M.J."/>
            <person name="Fawcett J.A."/>
            <person name="Hatakeyama M."/>
            <person name="Paape T."/>
            <person name="Ng C.H."/>
            <person name="Ang C.C."/>
            <person name="Tnah L.H."/>
            <person name="Lee C.T."/>
            <person name="Nishiyama T."/>
            <person name="Sese J."/>
            <person name="O'Brien M.J."/>
            <person name="Copetti D."/>
            <person name="Mohd Noor M.I."/>
            <person name="Ong R.C."/>
            <person name="Putra M."/>
            <person name="Sireger I.Z."/>
            <person name="Indrioko S."/>
            <person name="Kosugi Y."/>
            <person name="Izuno A."/>
            <person name="Isagi Y."/>
            <person name="Lee S.L."/>
            <person name="Shimizu K.K."/>
        </authorList>
    </citation>
    <scope>NUCLEOTIDE SEQUENCE [LARGE SCALE GENOMIC DNA]</scope>
    <source>
        <strain evidence="3">214</strain>
    </source>
</reference>
<comment type="caution">
    <text evidence="3">The sequence shown here is derived from an EMBL/GenBank/DDBJ whole genome shotgun (WGS) entry which is preliminary data.</text>
</comment>
<feature type="region of interest" description="Disordered" evidence="1">
    <location>
        <begin position="1"/>
        <end position="20"/>
    </location>
</feature>
<dbReference type="SUPFAM" id="SSF50249">
    <property type="entry name" value="Nucleic acid-binding proteins"/>
    <property type="match status" value="1"/>
</dbReference>
<dbReference type="GO" id="GO:1902975">
    <property type="term" value="P:mitotic DNA replication initiation"/>
    <property type="evidence" value="ECO:0007669"/>
    <property type="project" value="TreeGrafter"/>
</dbReference>
<dbReference type="InterPro" id="IPR027925">
    <property type="entry name" value="MCM_N"/>
</dbReference>
<dbReference type="EMBL" id="BPVZ01000222">
    <property type="protein sequence ID" value="GKV47172.1"/>
    <property type="molecule type" value="Genomic_DNA"/>
</dbReference>
<evidence type="ECO:0000256" key="1">
    <source>
        <dbReference type="SAM" id="MobiDB-lite"/>
    </source>
</evidence>
<dbReference type="GO" id="GO:0042555">
    <property type="term" value="C:MCM complex"/>
    <property type="evidence" value="ECO:0007669"/>
    <property type="project" value="TreeGrafter"/>
</dbReference>
<dbReference type="InterPro" id="IPR031327">
    <property type="entry name" value="MCM"/>
</dbReference>
<accession>A0AAV5MFB7</accession>
<keyword evidence="4" id="KW-1185">Reference proteome</keyword>
<dbReference type="PANTHER" id="PTHR11630:SF44">
    <property type="entry name" value="DNA REPLICATION LICENSING FACTOR MCM2"/>
    <property type="match status" value="1"/>
</dbReference>
<evidence type="ECO:0000313" key="4">
    <source>
        <dbReference type="Proteomes" id="UP001054252"/>
    </source>
</evidence>
<dbReference type="GO" id="GO:0017116">
    <property type="term" value="F:single-stranded DNA helicase activity"/>
    <property type="evidence" value="ECO:0007669"/>
    <property type="project" value="TreeGrafter"/>
</dbReference>
<feature type="region of interest" description="Disordered" evidence="1">
    <location>
        <begin position="242"/>
        <end position="274"/>
    </location>
</feature>
<dbReference type="GO" id="GO:0000727">
    <property type="term" value="P:double-strand break repair via break-induced replication"/>
    <property type="evidence" value="ECO:0007669"/>
    <property type="project" value="TreeGrafter"/>
</dbReference>
<dbReference type="Proteomes" id="UP001054252">
    <property type="component" value="Unassembled WGS sequence"/>
</dbReference>
<feature type="compositionally biased region" description="Basic and acidic residues" evidence="1">
    <location>
        <begin position="10"/>
        <end position="20"/>
    </location>
</feature>
<dbReference type="AlphaFoldDB" id="A0AAV5MFB7"/>
<dbReference type="InterPro" id="IPR012340">
    <property type="entry name" value="NA-bd_OB-fold"/>
</dbReference>
<organism evidence="3 4">
    <name type="scientific">Rubroshorea leprosula</name>
    <dbReference type="NCBI Taxonomy" id="152421"/>
    <lineage>
        <taxon>Eukaryota</taxon>
        <taxon>Viridiplantae</taxon>
        <taxon>Streptophyta</taxon>
        <taxon>Embryophyta</taxon>
        <taxon>Tracheophyta</taxon>
        <taxon>Spermatophyta</taxon>
        <taxon>Magnoliopsida</taxon>
        <taxon>eudicotyledons</taxon>
        <taxon>Gunneridae</taxon>
        <taxon>Pentapetalae</taxon>
        <taxon>rosids</taxon>
        <taxon>malvids</taxon>
        <taxon>Malvales</taxon>
        <taxon>Dipterocarpaceae</taxon>
        <taxon>Rubroshorea</taxon>
    </lineage>
</organism>
<feature type="region of interest" description="Disordered" evidence="1">
    <location>
        <begin position="29"/>
        <end position="49"/>
    </location>
</feature>
<gene>
    <name evidence="3" type="ORF">SLEP1_g54090</name>
</gene>
<name>A0AAV5MFB7_9ROSI</name>
<dbReference type="PANTHER" id="PTHR11630">
    <property type="entry name" value="DNA REPLICATION LICENSING FACTOR MCM FAMILY MEMBER"/>
    <property type="match status" value="1"/>
</dbReference>
<sequence>MTNLSDTDDDNYRPSKRLRVDFRPPAVSRSYDDIDGLQSSPGRAHSWDDVPMTDNIDNYLDELWSTSRINLSLMDSCLQDEDDHQANKCSLEIDYKQFISVHPNIAIWLADAPQSVLEVMENVARSVIFSLHPNYKNIHKNIYIRITNLPVYDQIWNIRQIHLNTMIRFRGVVTRRSGVFPHLQQLLMQRLRSPTEKRHGSQSSKFRCRNEELRKMVLVFQMQYLNYSFLYNHFCWEKGRGTSNDQGSTLEKEDENATSSTATAPPKRSTKKKN</sequence>
<dbReference type="GO" id="GO:0043138">
    <property type="term" value="F:3'-5' DNA helicase activity"/>
    <property type="evidence" value="ECO:0007669"/>
    <property type="project" value="TreeGrafter"/>
</dbReference>
<dbReference type="GO" id="GO:0005634">
    <property type="term" value="C:nucleus"/>
    <property type="evidence" value="ECO:0007669"/>
    <property type="project" value="TreeGrafter"/>
</dbReference>
<protein>
    <recommendedName>
        <fullName evidence="2">MCM N-terminal domain-containing protein</fullName>
    </recommendedName>
</protein>
<evidence type="ECO:0000259" key="2">
    <source>
        <dbReference type="Pfam" id="PF14551"/>
    </source>
</evidence>
<dbReference type="GO" id="GO:0005524">
    <property type="term" value="F:ATP binding"/>
    <property type="evidence" value="ECO:0007669"/>
    <property type="project" value="InterPro"/>
</dbReference>
<evidence type="ECO:0000313" key="3">
    <source>
        <dbReference type="EMBL" id="GKV47172.1"/>
    </source>
</evidence>
<dbReference type="Gene3D" id="3.30.1640.10">
    <property type="entry name" value="mini-chromosome maintenance (MCM) complex, chain A, domain 1"/>
    <property type="match status" value="1"/>
</dbReference>